<dbReference type="EMBL" id="LT906470">
    <property type="protein sequence ID" value="SNV54429.1"/>
    <property type="molecule type" value="Genomic_DNA"/>
</dbReference>
<evidence type="ECO:0000259" key="5">
    <source>
        <dbReference type="PROSITE" id="PS50893"/>
    </source>
</evidence>
<dbReference type="Gene3D" id="3.40.50.300">
    <property type="entry name" value="P-loop containing nucleotide triphosphate hydrolases"/>
    <property type="match status" value="1"/>
</dbReference>
<dbReference type="InterPro" id="IPR003439">
    <property type="entry name" value="ABC_transporter-like_ATP-bd"/>
</dbReference>
<dbReference type="PROSITE" id="PS00211">
    <property type="entry name" value="ABC_TRANSPORTER_1"/>
    <property type="match status" value="1"/>
</dbReference>
<evidence type="ECO:0000313" key="6">
    <source>
        <dbReference type="EMBL" id="SNV54429.1"/>
    </source>
</evidence>
<dbReference type="InterPro" id="IPR027417">
    <property type="entry name" value="P-loop_NTPase"/>
</dbReference>
<dbReference type="KEGG" id="vrm:44547418_00070"/>
<dbReference type="SUPFAM" id="SSF52540">
    <property type="entry name" value="P-loop containing nucleoside triphosphate hydrolases"/>
    <property type="match status" value="1"/>
</dbReference>
<dbReference type="PROSITE" id="PS50893">
    <property type="entry name" value="ABC_TRANSPORTER_2"/>
    <property type="match status" value="1"/>
</dbReference>
<dbReference type="FunFam" id="3.40.50.300:FF:000134">
    <property type="entry name" value="Iron-enterobactin ABC transporter ATP-binding protein"/>
    <property type="match status" value="1"/>
</dbReference>
<protein>
    <submittedName>
        <fullName evidence="6">Iron(3+)-hydroxamate import ATP-binding protein FhuC</fullName>
        <ecNumber evidence="6">3.6.3.34</ecNumber>
    </submittedName>
</protein>
<gene>
    <name evidence="6" type="primary">fhuC_1</name>
    <name evidence="6" type="ORF">SAMEA44547418_00070</name>
</gene>
<dbReference type="InterPro" id="IPR003593">
    <property type="entry name" value="AAA+_ATPase"/>
</dbReference>
<evidence type="ECO:0000256" key="2">
    <source>
        <dbReference type="ARBA" id="ARBA00022741"/>
    </source>
</evidence>
<keyword evidence="1" id="KW-0813">Transport</keyword>
<dbReference type="RefSeq" id="WP_095064723.1">
    <property type="nucleotide sequence ID" value="NZ_LT906470.1"/>
</dbReference>
<dbReference type="PANTHER" id="PTHR42794">
    <property type="entry name" value="HEMIN IMPORT ATP-BINDING PROTEIN HMUV"/>
    <property type="match status" value="1"/>
</dbReference>
<keyword evidence="4" id="KW-1278">Translocase</keyword>
<dbReference type="GO" id="GO:0005524">
    <property type="term" value="F:ATP binding"/>
    <property type="evidence" value="ECO:0007669"/>
    <property type="project" value="UniProtKB-KW"/>
</dbReference>
<accession>A0A239Y5F9</accession>
<dbReference type="Pfam" id="PF00005">
    <property type="entry name" value="ABC_tran"/>
    <property type="match status" value="1"/>
</dbReference>
<evidence type="ECO:0000256" key="3">
    <source>
        <dbReference type="ARBA" id="ARBA00022840"/>
    </source>
</evidence>
<evidence type="ECO:0000256" key="4">
    <source>
        <dbReference type="ARBA" id="ARBA00022967"/>
    </source>
</evidence>
<evidence type="ECO:0000313" key="7">
    <source>
        <dbReference type="Proteomes" id="UP000214973"/>
    </source>
</evidence>
<proteinExistence type="predicted"/>
<keyword evidence="7" id="KW-1185">Reference proteome</keyword>
<dbReference type="CDD" id="cd03214">
    <property type="entry name" value="ABC_Iron-Siderophores_B12_Hemin"/>
    <property type="match status" value="1"/>
</dbReference>
<feature type="domain" description="ABC transporter" evidence="5">
    <location>
        <begin position="3"/>
        <end position="238"/>
    </location>
</feature>
<organism evidence="6 7">
    <name type="scientific">Veillonella rodentium</name>
    <dbReference type="NCBI Taxonomy" id="248315"/>
    <lineage>
        <taxon>Bacteria</taxon>
        <taxon>Bacillati</taxon>
        <taxon>Bacillota</taxon>
        <taxon>Negativicutes</taxon>
        <taxon>Veillonellales</taxon>
        <taxon>Veillonellaceae</taxon>
        <taxon>Veillonella</taxon>
    </lineage>
</organism>
<reference evidence="6 7" key="1">
    <citation type="submission" date="2017-06" db="EMBL/GenBank/DDBJ databases">
        <authorList>
            <consortium name="Pathogen Informatics"/>
        </authorList>
    </citation>
    <scope>NUCLEOTIDE SEQUENCE [LARGE SCALE GENOMIC DNA]</scope>
    <source>
        <strain evidence="6 7">NCTC12018</strain>
    </source>
</reference>
<dbReference type="InterPro" id="IPR017871">
    <property type="entry name" value="ABC_transporter-like_CS"/>
</dbReference>
<keyword evidence="3 6" id="KW-0067">ATP-binding</keyword>
<keyword evidence="6" id="KW-0378">Hydrolase</keyword>
<dbReference type="EC" id="3.6.3.34" evidence="6"/>
<evidence type="ECO:0000256" key="1">
    <source>
        <dbReference type="ARBA" id="ARBA00022448"/>
    </source>
</evidence>
<dbReference type="AlphaFoldDB" id="A0A239Y5F9"/>
<dbReference type="SMART" id="SM00382">
    <property type="entry name" value="AAA"/>
    <property type="match status" value="1"/>
</dbReference>
<dbReference type="PANTHER" id="PTHR42794:SF1">
    <property type="entry name" value="HEMIN IMPORT ATP-BINDING PROTEIN HMUV"/>
    <property type="match status" value="1"/>
</dbReference>
<keyword evidence="2" id="KW-0547">Nucleotide-binding</keyword>
<dbReference type="GO" id="GO:0016887">
    <property type="term" value="F:ATP hydrolysis activity"/>
    <property type="evidence" value="ECO:0007669"/>
    <property type="project" value="InterPro"/>
</dbReference>
<sequence length="284" mass="32079">MKLDVQNVSVSLGGRTIVKDASLGVQAGEFVGIIGPNGSGKTTMMKALRGLYPLEKGHILWDGDDLSSMKEKEIARRVAYMQQSVDVSFGYEAQDIVMTARYPYLKWWQQEGVDDHRIVEEAMKETGVWHLRERSIQSLSGGERQRVFFAKVLAQQTEVLLLDEPTAALDLVYADDIFYQGRRFCEQGKTILIVVHDLELAAKYCTKLVLISGGEIMATGNPRDVLTADHLHSAFHLSSAVYDDPYFKQQRIYIFPKGTTDITPYRRSTEIDESMSIFIERTTL</sequence>
<dbReference type="Proteomes" id="UP000214973">
    <property type="component" value="Chromosome 1"/>
</dbReference>
<name>A0A239Y5F9_9FIRM</name>